<evidence type="ECO:0000313" key="2">
    <source>
        <dbReference type="EMBL" id="KAI5398155.1"/>
    </source>
</evidence>
<dbReference type="Proteomes" id="UP001058974">
    <property type="component" value="Chromosome 6"/>
</dbReference>
<dbReference type="InterPro" id="IPR025886">
    <property type="entry name" value="PP2-like"/>
</dbReference>
<accession>A0A9D4WC85</accession>
<dbReference type="AlphaFoldDB" id="A0A9D4WC85"/>
<organism evidence="2 3">
    <name type="scientific">Pisum sativum</name>
    <name type="common">Garden pea</name>
    <name type="synonym">Lathyrus oleraceus</name>
    <dbReference type="NCBI Taxonomy" id="3888"/>
    <lineage>
        <taxon>Eukaryota</taxon>
        <taxon>Viridiplantae</taxon>
        <taxon>Streptophyta</taxon>
        <taxon>Embryophyta</taxon>
        <taxon>Tracheophyta</taxon>
        <taxon>Spermatophyta</taxon>
        <taxon>Magnoliopsida</taxon>
        <taxon>eudicotyledons</taxon>
        <taxon>Gunneridae</taxon>
        <taxon>Pentapetalae</taxon>
        <taxon>rosids</taxon>
        <taxon>fabids</taxon>
        <taxon>Fabales</taxon>
        <taxon>Fabaceae</taxon>
        <taxon>Papilionoideae</taxon>
        <taxon>50 kb inversion clade</taxon>
        <taxon>NPAAA clade</taxon>
        <taxon>Hologalegina</taxon>
        <taxon>IRL clade</taxon>
        <taxon>Fabeae</taxon>
        <taxon>Lathyrus</taxon>
    </lineage>
</organism>
<dbReference type="Gramene" id="Psat6g140920.1">
    <property type="protein sequence ID" value="Psat6g140920.1.cds"/>
    <property type="gene ID" value="Psat6g140920"/>
</dbReference>
<name>A0A9D4WC85_PEA</name>
<feature type="domain" description="F-box" evidence="1">
    <location>
        <begin position="1"/>
        <end position="47"/>
    </location>
</feature>
<proteinExistence type="predicted"/>
<dbReference type="SMART" id="SM00256">
    <property type="entry name" value="FBOX"/>
    <property type="match status" value="1"/>
</dbReference>
<dbReference type="PROSITE" id="PS50181">
    <property type="entry name" value="FBOX"/>
    <property type="match status" value="1"/>
</dbReference>
<evidence type="ECO:0000259" key="1">
    <source>
        <dbReference type="PROSITE" id="PS50181"/>
    </source>
</evidence>
<dbReference type="PANTHER" id="PTHR32278:SF131">
    <property type="entry name" value="F-BOX PROTEIN PP2-A13"/>
    <property type="match status" value="1"/>
</dbReference>
<keyword evidence="3" id="KW-1185">Reference proteome</keyword>
<dbReference type="CDD" id="cd22162">
    <property type="entry name" value="F-box_AtSKIP3-like"/>
    <property type="match status" value="1"/>
</dbReference>
<dbReference type="Gramene" id="PSAT_LOCUS27047_t1">
    <property type="protein sequence ID" value="CAL5208347.1"/>
    <property type="gene ID" value="PSAT_LOCUS27047"/>
</dbReference>
<dbReference type="SUPFAM" id="SSF81383">
    <property type="entry name" value="F-box domain"/>
    <property type="match status" value="1"/>
</dbReference>
<dbReference type="PANTHER" id="PTHR32278">
    <property type="entry name" value="F-BOX DOMAIN-CONTAINING PROTEIN"/>
    <property type="match status" value="1"/>
</dbReference>
<dbReference type="InterPro" id="IPR001810">
    <property type="entry name" value="F-box_dom"/>
</dbReference>
<evidence type="ECO:0000313" key="3">
    <source>
        <dbReference type="Proteomes" id="UP001058974"/>
    </source>
</evidence>
<reference evidence="2 3" key="1">
    <citation type="journal article" date="2022" name="Nat. Genet.">
        <title>Improved pea reference genome and pan-genome highlight genomic features and evolutionary characteristics.</title>
        <authorList>
            <person name="Yang T."/>
            <person name="Liu R."/>
            <person name="Luo Y."/>
            <person name="Hu S."/>
            <person name="Wang D."/>
            <person name="Wang C."/>
            <person name="Pandey M.K."/>
            <person name="Ge S."/>
            <person name="Xu Q."/>
            <person name="Li N."/>
            <person name="Li G."/>
            <person name="Huang Y."/>
            <person name="Saxena R.K."/>
            <person name="Ji Y."/>
            <person name="Li M."/>
            <person name="Yan X."/>
            <person name="He Y."/>
            <person name="Liu Y."/>
            <person name="Wang X."/>
            <person name="Xiang C."/>
            <person name="Varshney R.K."/>
            <person name="Ding H."/>
            <person name="Gao S."/>
            <person name="Zong X."/>
        </authorList>
    </citation>
    <scope>NUCLEOTIDE SEQUENCE [LARGE SCALE GENOMIC DNA]</scope>
    <source>
        <strain evidence="2 3">cv. Zhongwan 6</strain>
    </source>
</reference>
<sequence length="266" mass="30077">MTEIQDLPEGCITAILSRTTPVDAGRFSLTSKTFRSAADSDAVWNQFLPSDSNFIASVVSQFPSLANAPTKKALYLALSDRPIIIDNGHKSFQLDRKNGKLSYILAARSLTIIWSGHDEEYWKWIDLPDSRFAEVAVLIDVCWFEIRGTINTIALSLNTDYAVYFVFKMVNARGFQNRPVELSIFEEGGHVSTKNVCLDPNVEDRPHDRVVGLQRPIVRSDGWLEIEMGEFFHSSTQNKEVHVNVLERGSQWKKGLFLEGIEVRPK</sequence>
<dbReference type="EMBL" id="JAMSHJ010000006">
    <property type="protein sequence ID" value="KAI5398155.1"/>
    <property type="molecule type" value="Genomic_DNA"/>
</dbReference>
<dbReference type="Pfam" id="PF14299">
    <property type="entry name" value="PP2"/>
    <property type="match status" value="1"/>
</dbReference>
<protein>
    <recommendedName>
        <fullName evidence="1">F-box domain-containing protein</fullName>
    </recommendedName>
</protein>
<dbReference type="InterPro" id="IPR036047">
    <property type="entry name" value="F-box-like_dom_sf"/>
</dbReference>
<comment type="caution">
    <text evidence="2">The sequence shown here is derived from an EMBL/GenBank/DDBJ whole genome shotgun (WGS) entry which is preliminary data.</text>
</comment>
<dbReference type="OrthoDB" id="1918565at2759"/>
<gene>
    <name evidence="2" type="ORF">KIW84_063810</name>
</gene>
<dbReference type="Gramene" id="Psat06G0381000-T1">
    <property type="protein sequence ID" value="KAI5398155.1"/>
    <property type="gene ID" value="KIW84_063810"/>
</dbReference>
<dbReference type="Pfam" id="PF00646">
    <property type="entry name" value="F-box"/>
    <property type="match status" value="1"/>
</dbReference>